<dbReference type="Proteomes" id="UP000240542">
    <property type="component" value="Unassembled WGS sequence"/>
</dbReference>
<dbReference type="PROSITE" id="PS50977">
    <property type="entry name" value="HTH_TETR_2"/>
    <property type="match status" value="1"/>
</dbReference>
<feature type="DNA-binding region" description="H-T-H motif" evidence="2">
    <location>
        <begin position="40"/>
        <end position="59"/>
    </location>
</feature>
<dbReference type="InterPro" id="IPR009057">
    <property type="entry name" value="Homeodomain-like_sf"/>
</dbReference>
<dbReference type="PANTHER" id="PTHR30055:SF200">
    <property type="entry name" value="HTH-TYPE TRANSCRIPTIONAL REPRESSOR BDCR"/>
    <property type="match status" value="1"/>
</dbReference>
<feature type="domain" description="HTH tetR-type" evidence="3">
    <location>
        <begin position="17"/>
        <end position="77"/>
    </location>
</feature>
<reference evidence="4 5" key="1">
    <citation type="submission" date="2018-03" db="EMBL/GenBank/DDBJ databases">
        <title>Genomic Encyclopedia of Archaeal and Bacterial Type Strains, Phase II (KMG-II): from individual species to whole genera.</title>
        <authorList>
            <person name="Goeker M."/>
        </authorList>
    </citation>
    <scope>NUCLEOTIDE SEQUENCE [LARGE SCALE GENOMIC DNA]</scope>
    <source>
        <strain evidence="4 5">DSM 45312</strain>
    </source>
</reference>
<evidence type="ECO:0000313" key="5">
    <source>
        <dbReference type="Proteomes" id="UP000240542"/>
    </source>
</evidence>
<evidence type="ECO:0000259" key="3">
    <source>
        <dbReference type="PROSITE" id="PS50977"/>
    </source>
</evidence>
<dbReference type="OrthoDB" id="4214267at2"/>
<evidence type="ECO:0000313" key="4">
    <source>
        <dbReference type="EMBL" id="PSK99879.1"/>
    </source>
</evidence>
<gene>
    <name evidence="4" type="ORF">CLV63_1026</name>
</gene>
<protein>
    <submittedName>
        <fullName evidence="4">TetR family transcriptional regulator</fullName>
    </submittedName>
</protein>
<dbReference type="SUPFAM" id="SSF46689">
    <property type="entry name" value="Homeodomain-like"/>
    <property type="match status" value="1"/>
</dbReference>
<dbReference type="SUPFAM" id="SSF48498">
    <property type="entry name" value="Tetracyclin repressor-like, C-terminal domain"/>
    <property type="match status" value="1"/>
</dbReference>
<dbReference type="GO" id="GO:0003700">
    <property type="term" value="F:DNA-binding transcription factor activity"/>
    <property type="evidence" value="ECO:0007669"/>
    <property type="project" value="TreeGrafter"/>
</dbReference>
<dbReference type="InterPro" id="IPR036271">
    <property type="entry name" value="Tet_transcr_reg_TetR-rel_C_sf"/>
</dbReference>
<dbReference type="Pfam" id="PF00440">
    <property type="entry name" value="TetR_N"/>
    <property type="match status" value="1"/>
</dbReference>
<accession>A0A2P8DRP4</accession>
<dbReference type="PRINTS" id="PR00455">
    <property type="entry name" value="HTHTETR"/>
</dbReference>
<dbReference type="EMBL" id="PYGA01000002">
    <property type="protein sequence ID" value="PSK99879.1"/>
    <property type="molecule type" value="Genomic_DNA"/>
</dbReference>
<evidence type="ECO:0000256" key="2">
    <source>
        <dbReference type="PROSITE-ProRule" id="PRU00335"/>
    </source>
</evidence>
<name>A0A2P8DRP4_9ACTN</name>
<dbReference type="PANTHER" id="PTHR30055">
    <property type="entry name" value="HTH-TYPE TRANSCRIPTIONAL REGULATOR RUTR"/>
    <property type="match status" value="1"/>
</dbReference>
<evidence type="ECO:0000256" key="1">
    <source>
        <dbReference type="ARBA" id="ARBA00023125"/>
    </source>
</evidence>
<dbReference type="Gene3D" id="1.10.357.10">
    <property type="entry name" value="Tetracycline Repressor, domain 2"/>
    <property type="match status" value="1"/>
</dbReference>
<sequence>MATKERESSSWEVPRLTPGARAALDAAGRLFYERGITAVAVESVAEAAGVTKKTVYDRFKSKSALVCAYLSERDSRYRGWVESWIAEHPETPPVLAVFDALDAWMTARGPKGCAFVHAHAQLLDTPEHPAHRVINGQKQWLHDTFRDLAHDAGVRSADALAAELLCLHEGACVMHSTTDITDAVTRARRAAHVLLQDALATGGRSAPGRK</sequence>
<comment type="caution">
    <text evidence="4">The sequence shown here is derived from an EMBL/GenBank/DDBJ whole genome shotgun (WGS) entry which is preliminary data.</text>
</comment>
<keyword evidence="1 2" id="KW-0238">DNA-binding</keyword>
<keyword evidence="5" id="KW-1185">Reference proteome</keyword>
<dbReference type="InterPro" id="IPR001647">
    <property type="entry name" value="HTH_TetR"/>
</dbReference>
<dbReference type="InterPro" id="IPR050109">
    <property type="entry name" value="HTH-type_TetR-like_transc_reg"/>
</dbReference>
<dbReference type="RefSeq" id="WP_106581280.1">
    <property type="nucleotide sequence ID" value="NZ_PYGA01000002.1"/>
</dbReference>
<organism evidence="4 5">
    <name type="scientific">Murinocardiopsis flavida</name>
    <dbReference type="NCBI Taxonomy" id="645275"/>
    <lineage>
        <taxon>Bacteria</taxon>
        <taxon>Bacillati</taxon>
        <taxon>Actinomycetota</taxon>
        <taxon>Actinomycetes</taxon>
        <taxon>Streptosporangiales</taxon>
        <taxon>Nocardiopsidaceae</taxon>
        <taxon>Murinocardiopsis</taxon>
    </lineage>
</organism>
<dbReference type="AlphaFoldDB" id="A0A2P8DRP4"/>
<dbReference type="GO" id="GO:0000976">
    <property type="term" value="F:transcription cis-regulatory region binding"/>
    <property type="evidence" value="ECO:0007669"/>
    <property type="project" value="TreeGrafter"/>
</dbReference>
<proteinExistence type="predicted"/>